<organism evidence="1 2">
    <name type="scientific">Lacticaseibacillus paracasei subsp. paracasei Lpp71</name>
    <dbReference type="NCBI Taxonomy" id="1256207"/>
    <lineage>
        <taxon>Bacteria</taxon>
        <taxon>Bacillati</taxon>
        <taxon>Bacillota</taxon>
        <taxon>Bacilli</taxon>
        <taxon>Lactobacillales</taxon>
        <taxon>Lactobacillaceae</taxon>
        <taxon>Lacticaseibacillus</taxon>
    </lineage>
</organism>
<evidence type="ECO:0000313" key="1">
    <source>
        <dbReference type="EMBL" id="EPC77640.1"/>
    </source>
</evidence>
<feature type="non-terminal residue" evidence="1">
    <location>
        <position position="32"/>
    </location>
</feature>
<accession>A0A8E0MFZ9</accession>
<comment type="caution">
    <text evidence="1">The sequence shown here is derived from an EMBL/GenBank/DDBJ whole genome shotgun (WGS) entry which is preliminary data.</text>
</comment>
<proteinExistence type="predicted"/>
<evidence type="ECO:0000313" key="2">
    <source>
        <dbReference type="Proteomes" id="UP000014252"/>
    </source>
</evidence>
<dbReference type="Proteomes" id="UP000014252">
    <property type="component" value="Unassembled WGS sequence"/>
</dbReference>
<dbReference type="AlphaFoldDB" id="A0A8E0MFZ9"/>
<protein>
    <submittedName>
        <fullName evidence="1">Transcriptional regulator, GntR family protein</fullName>
    </submittedName>
</protein>
<name>A0A8E0MFZ9_LACPA</name>
<reference evidence="1 2" key="1">
    <citation type="journal article" date="2013" name="PLoS ONE">
        <title>Lactobacillus paracasei comparative genomics: towards species pan-genome definition and exploitation of diversity.</title>
        <authorList>
            <person name="Smokvina T."/>
            <person name="Wels M."/>
            <person name="Polka J."/>
            <person name="Chervaux C."/>
            <person name="Brisse S."/>
            <person name="Boekhorst J."/>
            <person name="van Hylckama Vlieg J.E."/>
            <person name="Siezen R.J."/>
        </authorList>
    </citation>
    <scope>NUCLEOTIDE SEQUENCE [LARGE SCALE GENOMIC DNA]</scope>
    <source>
        <strain evidence="1 2">Lpp71</strain>
    </source>
</reference>
<gene>
    <name evidence="1" type="ORF">Lpp71_01149</name>
</gene>
<dbReference type="EMBL" id="ANKD01000049">
    <property type="protein sequence ID" value="EPC77640.1"/>
    <property type="molecule type" value="Genomic_DNA"/>
</dbReference>
<sequence>MNQVVPAVKRNLDLSENRPIKEAVYEALRKRF</sequence>